<gene>
    <name evidence="1" type="ORF">RRG08_021026</name>
</gene>
<dbReference type="EMBL" id="JAWDGP010003441">
    <property type="protein sequence ID" value="KAK3774280.1"/>
    <property type="molecule type" value="Genomic_DNA"/>
</dbReference>
<evidence type="ECO:0000313" key="1">
    <source>
        <dbReference type="EMBL" id="KAK3774280.1"/>
    </source>
</evidence>
<dbReference type="Proteomes" id="UP001283361">
    <property type="component" value="Unassembled WGS sequence"/>
</dbReference>
<proteinExistence type="predicted"/>
<dbReference type="AlphaFoldDB" id="A0AAE0ZRT9"/>
<comment type="caution">
    <text evidence="1">The sequence shown here is derived from an EMBL/GenBank/DDBJ whole genome shotgun (WGS) entry which is preliminary data.</text>
</comment>
<name>A0AAE0ZRT9_9GAST</name>
<evidence type="ECO:0000313" key="2">
    <source>
        <dbReference type="Proteomes" id="UP001283361"/>
    </source>
</evidence>
<keyword evidence="2" id="KW-1185">Reference proteome</keyword>
<protein>
    <submittedName>
        <fullName evidence="1">Uncharacterized protein</fullName>
    </submittedName>
</protein>
<organism evidence="1 2">
    <name type="scientific">Elysia crispata</name>
    <name type="common">lettuce slug</name>
    <dbReference type="NCBI Taxonomy" id="231223"/>
    <lineage>
        <taxon>Eukaryota</taxon>
        <taxon>Metazoa</taxon>
        <taxon>Spiralia</taxon>
        <taxon>Lophotrochozoa</taxon>
        <taxon>Mollusca</taxon>
        <taxon>Gastropoda</taxon>
        <taxon>Heterobranchia</taxon>
        <taxon>Euthyneura</taxon>
        <taxon>Panpulmonata</taxon>
        <taxon>Sacoglossa</taxon>
        <taxon>Placobranchoidea</taxon>
        <taxon>Plakobranchidae</taxon>
        <taxon>Elysia</taxon>
    </lineage>
</organism>
<accession>A0AAE0ZRT9</accession>
<reference evidence="1" key="1">
    <citation type="journal article" date="2023" name="G3 (Bethesda)">
        <title>A reference genome for the long-term kleptoplast-retaining sea slug Elysia crispata morphotype clarki.</title>
        <authorList>
            <person name="Eastman K.E."/>
            <person name="Pendleton A.L."/>
            <person name="Shaikh M.A."/>
            <person name="Suttiyut T."/>
            <person name="Ogas R."/>
            <person name="Tomko P."/>
            <person name="Gavelis G."/>
            <person name="Widhalm J.R."/>
            <person name="Wisecaver J.H."/>
        </authorList>
    </citation>
    <scope>NUCLEOTIDE SEQUENCE</scope>
    <source>
        <strain evidence="1">ECLA1</strain>
    </source>
</reference>
<sequence length="105" mass="12093">MQNYVSPDYANFVMRSPGQSRSAEDQQISTPFIHIQYRILTCFARDSTTQKHSPLTHYEWGGKVHLVFEGVPICINMSLGSLMESNEKKMEHLKAVCKSSWTRRV</sequence>